<evidence type="ECO:0000313" key="15">
    <source>
        <dbReference type="Proteomes" id="UP000006365"/>
    </source>
</evidence>
<dbReference type="Pfam" id="PF06418">
    <property type="entry name" value="CTP_synth_N"/>
    <property type="match status" value="1"/>
</dbReference>
<feature type="active site" description="Nucleophile; for glutamine hydrolysis" evidence="11">
    <location>
        <position position="386"/>
    </location>
</feature>
<dbReference type="GO" id="GO:0042802">
    <property type="term" value="F:identical protein binding"/>
    <property type="evidence" value="ECO:0007669"/>
    <property type="project" value="TreeGrafter"/>
</dbReference>
<feature type="domain" description="CTP synthase N-terminal" evidence="13">
    <location>
        <begin position="10"/>
        <end position="272"/>
    </location>
</feature>
<feature type="binding site" evidence="11">
    <location>
        <begin position="193"/>
        <end position="198"/>
    </location>
    <ligand>
        <name>UTP</name>
        <dbReference type="ChEBI" id="CHEBI:46398"/>
    </ligand>
</feature>
<comment type="similarity">
    <text evidence="2 11">Belongs to the CTP synthase family.</text>
</comment>
<evidence type="ECO:0000256" key="5">
    <source>
        <dbReference type="ARBA" id="ARBA00022741"/>
    </source>
</evidence>
<dbReference type="GO" id="GO:0005829">
    <property type="term" value="C:cytosol"/>
    <property type="evidence" value="ECO:0007669"/>
    <property type="project" value="TreeGrafter"/>
</dbReference>
<evidence type="ECO:0000259" key="13">
    <source>
        <dbReference type="Pfam" id="PF06418"/>
    </source>
</evidence>
<dbReference type="Proteomes" id="UP000006365">
    <property type="component" value="Chromosome"/>
</dbReference>
<dbReference type="FunFam" id="3.40.50.300:FF:000009">
    <property type="entry name" value="CTP synthase"/>
    <property type="match status" value="1"/>
</dbReference>
<dbReference type="InterPro" id="IPR017926">
    <property type="entry name" value="GATASE"/>
</dbReference>
<keyword evidence="15" id="KW-1185">Reference proteome</keyword>
<dbReference type="GO" id="GO:0044210">
    <property type="term" value="P:'de novo' CTP biosynthetic process"/>
    <property type="evidence" value="ECO:0007669"/>
    <property type="project" value="UniProtKB-UniRule"/>
</dbReference>
<feature type="binding site" evidence="11">
    <location>
        <position position="478"/>
    </location>
    <ligand>
        <name>L-glutamine</name>
        <dbReference type="ChEBI" id="CHEBI:58359"/>
    </ligand>
</feature>
<keyword evidence="3 11" id="KW-0436">Ligase</keyword>
<feature type="binding site" evidence="11">
    <location>
        <position position="20"/>
    </location>
    <ligand>
        <name>UTP</name>
        <dbReference type="ChEBI" id="CHEBI:46398"/>
    </ligand>
</feature>
<dbReference type="Gene3D" id="3.40.50.880">
    <property type="match status" value="1"/>
</dbReference>
<sequence length="553" mass="61209">MKASLSKKTKFIFITGGVLSSLGKGLSAASIGALLESRGLTVTFQKLDPYINVDPGTMNPFQHGEVYVTNDGAETDLDMGHYERFTNAVMGKQNNYTSGRIYYSVIMKERRGEYLGGTVQVIPHITDEIKEAVVQLDGSADVAIIEIGGTVGDIEGLPFIEAIRQLRTDLGKEYTLFIHLTLVPYIKTAGEVKTKPTQHSVKELLASGIQPDILMCRTEEPLSDDLKKKIALFCNVDANAVISAVDVESIYELPLKLRQEGVDDRILEKLGIWTGSPNIEPWERLVRKIKNPKATVTIGITGKYVDLKESYKSLHEALIHGGIANETKVALQYISADELEDGTDLEKLDHCDAILVPGGFGSRGMEGKIQAVTYARERKVPFFGICLGMQLAVVEFARNIAKIDGAHSVEFNPATPHPVIYLMTEWFDFRTGKIEKRDQHSDMGGTLRLGAYPCALKPGTFAAAAYGQEEISERHRHRYEFNNAYRQQLEEAGLIVSGTSPDGTLVEIIELADHPWFLGCQFHPEFQSKPMKAHPLFRDFIKAAITYKKGGKA</sequence>
<proteinExistence type="inferred from homology"/>
<comment type="function">
    <text evidence="11">Catalyzes the ATP-dependent amination of UTP to CTP with either L-glutamine or ammonia as the source of nitrogen. Regulates intracellular CTP levels through interactions with the four ribonucleotide triphosphates.</text>
</comment>
<dbReference type="NCBIfam" id="NF003792">
    <property type="entry name" value="PRK05380.1"/>
    <property type="match status" value="1"/>
</dbReference>
<dbReference type="GO" id="GO:0019856">
    <property type="term" value="P:pyrimidine nucleobase biosynthetic process"/>
    <property type="evidence" value="ECO:0007669"/>
    <property type="project" value="TreeGrafter"/>
</dbReference>
<dbReference type="CDD" id="cd03113">
    <property type="entry name" value="CTPS_N"/>
    <property type="match status" value="1"/>
</dbReference>
<evidence type="ECO:0000256" key="7">
    <source>
        <dbReference type="ARBA" id="ARBA00022842"/>
    </source>
</evidence>
<comment type="activity regulation">
    <text evidence="11">Allosterically activated by GTP, when glutamine is the substrate; GTP has no effect on the reaction when ammonia is the substrate. The allosteric effector GTP functions by stabilizing the protein conformation that binds the tetrahedral intermediate(s) formed during glutamine hydrolysis. Inhibited by the product CTP, via allosteric rather than competitive inhibition.</text>
</comment>
<feature type="binding site" evidence="11">
    <location>
        <position position="20"/>
    </location>
    <ligand>
        <name>CTP</name>
        <dbReference type="ChEBI" id="CHEBI:37563"/>
        <note>allosteric inhibitor</note>
    </ligand>
</feature>
<dbReference type="NCBIfam" id="TIGR00337">
    <property type="entry name" value="PyrG"/>
    <property type="match status" value="1"/>
</dbReference>
<evidence type="ECO:0000256" key="8">
    <source>
        <dbReference type="ARBA" id="ARBA00022962"/>
    </source>
</evidence>
<dbReference type="InterPro" id="IPR027417">
    <property type="entry name" value="P-loop_NTPase"/>
</dbReference>
<dbReference type="CDD" id="cd01746">
    <property type="entry name" value="GATase1_CTP_Synthase"/>
    <property type="match status" value="1"/>
</dbReference>
<evidence type="ECO:0000259" key="12">
    <source>
        <dbReference type="Pfam" id="PF00117"/>
    </source>
</evidence>
<evidence type="ECO:0000256" key="4">
    <source>
        <dbReference type="ARBA" id="ARBA00022723"/>
    </source>
</evidence>
<feature type="binding site" evidence="11">
    <location>
        <position position="78"/>
    </location>
    <ligand>
        <name>ATP</name>
        <dbReference type="ChEBI" id="CHEBI:30616"/>
    </ligand>
</feature>
<dbReference type="SUPFAM" id="SSF52317">
    <property type="entry name" value="Class I glutamine amidotransferase-like"/>
    <property type="match status" value="1"/>
</dbReference>
<evidence type="ECO:0000256" key="2">
    <source>
        <dbReference type="ARBA" id="ARBA00007533"/>
    </source>
</evidence>
<feature type="domain" description="Glutamine amidotransferase" evidence="12">
    <location>
        <begin position="308"/>
        <end position="542"/>
    </location>
</feature>
<dbReference type="EC" id="6.3.4.2" evidence="11"/>
<feature type="binding site" evidence="11">
    <location>
        <position position="146"/>
    </location>
    <ligand>
        <name>Mg(2+)</name>
        <dbReference type="ChEBI" id="CHEBI:18420"/>
    </ligand>
</feature>
<feature type="binding site" evidence="11">
    <location>
        <begin position="387"/>
        <end position="390"/>
    </location>
    <ligand>
        <name>L-glutamine</name>
        <dbReference type="ChEBI" id="CHEBI:58359"/>
    </ligand>
</feature>
<feature type="binding site" evidence="11">
    <location>
        <position position="410"/>
    </location>
    <ligand>
        <name>L-glutamine</name>
        <dbReference type="ChEBI" id="CHEBI:58359"/>
    </ligand>
</feature>
<dbReference type="InterPro" id="IPR017456">
    <property type="entry name" value="CTP_synthase_N"/>
</dbReference>
<dbReference type="GO" id="GO:0046872">
    <property type="term" value="F:metal ion binding"/>
    <property type="evidence" value="ECO:0007669"/>
    <property type="project" value="UniProtKB-KW"/>
</dbReference>
<feature type="binding site" evidence="11">
    <location>
        <position position="229"/>
    </location>
    <ligand>
        <name>CTP</name>
        <dbReference type="ChEBI" id="CHEBI:37563"/>
        <note>allosteric inhibitor</note>
    </ligand>
</feature>
<dbReference type="AlphaFoldDB" id="A0A7U3YQC4"/>
<feature type="binding site" evidence="11">
    <location>
        <position position="229"/>
    </location>
    <ligand>
        <name>UTP</name>
        <dbReference type="ChEBI" id="CHEBI:46398"/>
    </ligand>
</feature>
<feature type="binding site" evidence="11">
    <location>
        <begin position="21"/>
        <end position="26"/>
    </location>
    <ligand>
        <name>ATP</name>
        <dbReference type="ChEBI" id="CHEBI:30616"/>
    </ligand>
</feature>
<dbReference type="GO" id="GO:0097268">
    <property type="term" value="C:cytoophidium"/>
    <property type="evidence" value="ECO:0007669"/>
    <property type="project" value="UniProtKB-ARBA"/>
</dbReference>
<dbReference type="GO" id="GO:0005524">
    <property type="term" value="F:ATP binding"/>
    <property type="evidence" value="ECO:0007669"/>
    <property type="project" value="UniProtKB-KW"/>
</dbReference>
<dbReference type="HAMAP" id="MF_01227">
    <property type="entry name" value="PyrG"/>
    <property type="match status" value="1"/>
</dbReference>
<keyword evidence="5 11" id="KW-0547">Nucleotide-binding</keyword>
<dbReference type="InterPro" id="IPR029062">
    <property type="entry name" value="Class_I_gatase-like"/>
</dbReference>
<feature type="active site" evidence="11">
    <location>
        <position position="525"/>
    </location>
</feature>
<dbReference type="FunFam" id="3.40.50.880:FF:000002">
    <property type="entry name" value="CTP synthase"/>
    <property type="match status" value="1"/>
</dbReference>
<feature type="binding site" evidence="11">
    <location>
        <position position="78"/>
    </location>
    <ligand>
        <name>Mg(2+)</name>
        <dbReference type="ChEBI" id="CHEBI:18420"/>
    </ligand>
</feature>
<evidence type="ECO:0000256" key="11">
    <source>
        <dbReference type="HAMAP-Rule" id="MF_01227"/>
    </source>
</evidence>
<keyword evidence="4 11" id="KW-0479">Metal-binding</keyword>
<evidence type="ECO:0000313" key="14">
    <source>
        <dbReference type="EMBL" id="ADW19446.1"/>
    </source>
</evidence>
<feature type="binding site" evidence="11">
    <location>
        <begin position="153"/>
        <end position="155"/>
    </location>
    <ligand>
        <name>CTP</name>
        <dbReference type="ChEBI" id="CHEBI:37563"/>
        <note>allosteric inhibitor</note>
    </ligand>
</feature>
<dbReference type="KEGG" id="dpr:Despr_3319"/>
<accession>A0A7U3YQC4</accession>
<dbReference type="InterPro" id="IPR033828">
    <property type="entry name" value="GATase1_CTP_Synthase"/>
</dbReference>
<gene>
    <name evidence="11" type="primary">pyrG</name>
    <name evidence="14" type="ordered locus">Despr_3319</name>
</gene>
<feature type="binding site" evidence="11">
    <location>
        <begin position="193"/>
        <end position="198"/>
    </location>
    <ligand>
        <name>CTP</name>
        <dbReference type="ChEBI" id="CHEBI:37563"/>
        <note>allosteric inhibitor</note>
    </ligand>
</feature>
<evidence type="ECO:0000256" key="6">
    <source>
        <dbReference type="ARBA" id="ARBA00022840"/>
    </source>
</evidence>
<dbReference type="PANTHER" id="PTHR11550:SF0">
    <property type="entry name" value="CTP SYNTHASE-RELATED"/>
    <property type="match status" value="1"/>
</dbReference>
<dbReference type="Gene3D" id="3.40.50.300">
    <property type="entry name" value="P-loop containing nucleotide triphosphate hydrolases"/>
    <property type="match status" value="1"/>
</dbReference>
<keyword evidence="6 11" id="KW-0067">ATP-binding</keyword>
<dbReference type="InterPro" id="IPR004468">
    <property type="entry name" value="CTP_synthase"/>
</dbReference>
<comment type="pathway">
    <text evidence="1 11">Pyrimidine metabolism; CTP biosynthesis via de novo pathway; CTP from UDP: step 2/2.</text>
</comment>
<dbReference type="PANTHER" id="PTHR11550">
    <property type="entry name" value="CTP SYNTHASE"/>
    <property type="match status" value="1"/>
</dbReference>
<comment type="catalytic activity">
    <reaction evidence="11">
        <text>L-glutamine + H2O = L-glutamate + NH4(+)</text>
        <dbReference type="Rhea" id="RHEA:15889"/>
        <dbReference type="ChEBI" id="CHEBI:15377"/>
        <dbReference type="ChEBI" id="CHEBI:28938"/>
        <dbReference type="ChEBI" id="CHEBI:29985"/>
        <dbReference type="ChEBI" id="CHEBI:58359"/>
    </reaction>
</comment>
<comment type="subunit">
    <text evidence="11">Homotetramer.</text>
</comment>
<dbReference type="SUPFAM" id="SSF52540">
    <property type="entry name" value="P-loop containing nucleoside triphosphate hydrolases"/>
    <property type="match status" value="1"/>
</dbReference>
<dbReference type="GO" id="GO:0003883">
    <property type="term" value="F:CTP synthase activity"/>
    <property type="evidence" value="ECO:0007669"/>
    <property type="project" value="UniProtKB-UniRule"/>
</dbReference>
<dbReference type="PROSITE" id="PS51273">
    <property type="entry name" value="GATASE_TYPE_1"/>
    <property type="match status" value="1"/>
</dbReference>
<keyword evidence="9 11" id="KW-0665">Pyrimidine biosynthesis</keyword>
<comment type="catalytic activity">
    <reaction evidence="11">
        <text>UTP + NH4(+) + ATP = CTP + ADP + phosphate + 2 H(+)</text>
        <dbReference type="Rhea" id="RHEA:16597"/>
        <dbReference type="ChEBI" id="CHEBI:15378"/>
        <dbReference type="ChEBI" id="CHEBI:28938"/>
        <dbReference type="ChEBI" id="CHEBI:30616"/>
        <dbReference type="ChEBI" id="CHEBI:37563"/>
        <dbReference type="ChEBI" id="CHEBI:43474"/>
        <dbReference type="ChEBI" id="CHEBI:46398"/>
        <dbReference type="ChEBI" id="CHEBI:456216"/>
    </reaction>
</comment>
<reference evidence="14 15" key="1">
    <citation type="journal article" date="2011" name="Stand. Genomic Sci.">
        <title>Complete genome sequence of Desulfobulbus propionicus type strain (1pr3).</title>
        <authorList>
            <person name="Pagani I."/>
            <person name="Lapidus A."/>
            <person name="Nolan M."/>
            <person name="Lucas S."/>
            <person name="Hammon N."/>
            <person name="Deshpande S."/>
            <person name="Cheng J.F."/>
            <person name="Chertkov O."/>
            <person name="Davenport K."/>
            <person name="Tapia R."/>
            <person name="Han C."/>
            <person name="Goodwin L."/>
            <person name="Pitluck S."/>
            <person name="Liolios K."/>
            <person name="Mavromatis K."/>
            <person name="Ivanova N."/>
            <person name="Mikhailova N."/>
            <person name="Pati A."/>
            <person name="Chen A."/>
            <person name="Palaniappan K."/>
            <person name="Land M."/>
            <person name="Hauser L."/>
            <person name="Chang Y.J."/>
            <person name="Jeffries C.D."/>
            <person name="Detter J.C."/>
            <person name="Brambilla E."/>
            <person name="Kannan K.P."/>
            <person name="Djao O.D."/>
            <person name="Rohde M."/>
            <person name="Pukall R."/>
            <person name="Spring S."/>
            <person name="Goker M."/>
            <person name="Sikorski J."/>
            <person name="Woyke T."/>
            <person name="Bristow J."/>
            <person name="Eisen J.A."/>
            <person name="Markowitz V."/>
            <person name="Hugenholtz P."/>
            <person name="Kyrpides N.C."/>
            <person name="Klenk H.P."/>
        </authorList>
    </citation>
    <scope>NUCLEOTIDE SEQUENCE [LARGE SCALE GENOMIC DNA]</scope>
    <source>
        <strain evidence="15">ATCC 33891 / DSM 2032 / 1pr3</strain>
    </source>
</reference>
<evidence type="ECO:0000256" key="9">
    <source>
        <dbReference type="ARBA" id="ARBA00022975"/>
    </source>
</evidence>
<feature type="binding site" evidence="11">
    <location>
        <position position="247"/>
    </location>
    <ligand>
        <name>ATP</name>
        <dbReference type="ChEBI" id="CHEBI:30616"/>
    </ligand>
</feature>
<keyword evidence="7 11" id="KW-0460">Magnesium</keyword>
<evidence type="ECO:0000256" key="1">
    <source>
        <dbReference type="ARBA" id="ARBA00005171"/>
    </source>
</evidence>
<organism evidence="14 15">
    <name type="scientific">Desulfobulbus propionicus (strain ATCC 33891 / DSM 2032 / VKM B-1956 / 1pr3)</name>
    <dbReference type="NCBI Taxonomy" id="577650"/>
    <lineage>
        <taxon>Bacteria</taxon>
        <taxon>Pseudomonadati</taxon>
        <taxon>Thermodesulfobacteriota</taxon>
        <taxon>Desulfobulbia</taxon>
        <taxon>Desulfobulbales</taxon>
        <taxon>Desulfobulbaceae</taxon>
        <taxon>Desulfobulbus</taxon>
    </lineage>
</organism>
<evidence type="ECO:0000256" key="3">
    <source>
        <dbReference type="ARBA" id="ARBA00022598"/>
    </source>
</evidence>
<name>A0A7U3YQC4_DESPD</name>
<dbReference type="EMBL" id="CP002364">
    <property type="protein sequence ID" value="ADW19446.1"/>
    <property type="molecule type" value="Genomic_DNA"/>
</dbReference>
<keyword evidence="8 11" id="KW-0315">Glutamine amidotransferase</keyword>
<dbReference type="UniPathway" id="UPA00159">
    <property type="reaction ID" value="UER00277"/>
</dbReference>
<feature type="binding site" evidence="11">
    <location>
        <position position="359"/>
    </location>
    <ligand>
        <name>L-glutamine</name>
        <dbReference type="ChEBI" id="CHEBI:58359"/>
    </ligand>
</feature>
<feature type="active site" evidence="11">
    <location>
        <position position="523"/>
    </location>
</feature>
<dbReference type="RefSeq" id="WP_015725970.1">
    <property type="nucleotide sequence ID" value="NC_014972.1"/>
</dbReference>
<comment type="miscellaneous">
    <text evidence="11">CTPSs have evolved a hybrid strategy for distinguishing between UTP and CTP. The overlapping regions of the product feedback inhibitory and substrate sites recognize a common feature in both compounds, the triphosphate moiety. To differentiate isosteric substrate and product pyrimidine rings, an additional pocket far from the expected kinase/ligase catalytic site, specifically recognizes the cytosine and ribose portions of the product inhibitor.</text>
</comment>
<feature type="region of interest" description="Amidoligase domain" evidence="11">
    <location>
        <begin position="1"/>
        <end position="272"/>
    </location>
</feature>
<comment type="caution">
    <text evidence="11">Lacks conserved residue(s) required for the propagation of feature annotation.</text>
</comment>
<evidence type="ECO:0000256" key="10">
    <source>
        <dbReference type="ARBA" id="ARBA00047781"/>
    </source>
</evidence>
<dbReference type="Pfam" id="PF00117">
    <property type="entry name" value="GATase"/>
    <property type="match status" value="1"/>
</dbReference>
<comment type="catalytic activity">
    <reaction evidence="10 11">
        <text>UTP + L-glutamine + ATP + H2O = CTP + L-glutamate + ADP + phosphate + 2 H(+)</text>
        <dbReference type="Rhea" id="RHEA:26426"/>
        <dbReference type="ChEBI" id="CHEBI:15377"/>
        <dbReference type="ChEBI" id="CHEBI:15378"/>
        <dbReference type="ChEBI" id="CHEBI:29985"/>
        <dbReference type="ChEBI" id="CHEBI:30616"/>
        <dbReference type="ChEBI" id="CHEBI:37563"/>
        <dbReference type="ChEBI" id="CHEBI:43474"/>
        <dbReference type="ChEBI" id="CHEBI:46398"/>
        <dbReference type="ChEBI" id="CHEBI:58359"/>
        <dbReference type="ChEBI" id="CHEBI:456216"/>
        <dbReference type="EC" id="6.3.4.2"/>
    </reaction>
</comment>
<protein>
    <recommendedName>
        <fullName evidence="11">CTP synthase</fullName>
        <ecNumber evidence="11">6.3.4.2</ecNumber>
    </recommendedName>
    <alternativeName>
        <fullName evidence="11">Cytidine 5'-triphosphate synthase</fullName>
    </alternativeName>
    <alternativeName>
        <fullName evidence="11">Cytidine triphosphate synthetase</fullName>
        <shortName evidence="11">CTP synthetase</shortName>
        <shortName evidence="11">CTPS</shortName>
    </alternativeName>
    <alternativeName>
        <fullName evidence="11">UTP--ammonia ligase</fullName>
    </alternativeName>
</protein>